<dbReference type="RefSeq" id="WP_243324229.1">
    <property type="nucleotide sequence ID" value="NZ_JAKZMM010000013.1"/>
</dbReference>
<evidence type="ECO:0000313" key="1">
    <source>
        <dbReference type="EMBL" id="MCJ2380341.1"/>
    </source>
</evidence>
<gene>
    <name evidence="1" type="ORF">MUN53_06905</name>
</gene>
<dbReference type="SUPFAM" id="SSF48452">
    <property type="entry name" value="TPR-like"/>
    <property type="match status" value="1"/>
</dbReference>
<dbReference type="InterPro" id="IPR036737">
    <property type="entry name" value="OmpA-like_sf"/>
</dbReference>
<sequence length="521" mass="59059">MKKYKHTLYNIDSIQAGNLRSLFVALFVLASVLSSCATRQTAPLKTLPSSQVLMPGVDDSVRIDVIFLLPENYLTRRSRVVITPQLVVGDSVYGEYPPVVLDASIYRKKVERLEVLDGFSDPYVQEARMIDNRKSYEIPYTCPVILPAGITNVHLQAVVSTDGCGECTGTDTLILAEVADPMNFFRSKMKQVRLNPDFVAPPKIREGKGKANLQFEINRFDIKMDMGHNATEMEKMLNRLRPVLNDSLSMLNKLEIVGVASADGSLAFNTTLARNRALSAKRWLSDKLHLPYEVHQLITVKSRPEGWKPVLEAMRRAEDEDASAVASILAQYSDKNDDVQEYHIRHLPAWNRIKDNYLQKDRVVEYLYTYTMKSFTTDTQLLSLYKTRPDAFSEEELLRVSELVKTEHECEEVYRTTLRYFPESGAAANNLAVIYHRNRRTAEAVALLEKHTDLPEACYNLGVMKAESGEWEEAYTLLAPFADLNTAILALRTGRKAEAKKIINSLPKDTKGIEQLRDMIR</sequence>
<dbReference type="Proteomes" id="UP001165444">
    <property type="component" value="Unassembled WGS sequence"/>
</dbReference>
<organism evidence="1 2">
    <name type="scientific">Parabacteroides faecalis</name>
    <dbReference type="NCBI Taxonomy" id="2924040"/>
    <lineage>
        <taxon>Bacteria</taxon>
        <taxon>Pseudomonadati</taxon>
        <taxon>Bacteroidota</taxon>
        <taxon>Bacteroidia</taxon>
        <taxon>Bacteroidales</taxon>
        <taxon>Tannerellaceae</taxon>
        <taxon>Parabacteroides</taxon>
    </lineage>
</organism>
<dbReference type="Gene3D" id="1.25.40.10">
    <property type="entry name" value="Tetratricopeptide repeat domain"/>
    <property type="match status" value="1"/>
</dbReference>
<keyword evidence="2" id="KW-1185">Reference proteome</keyword>
<dbReference type="InterPro" id="IPR011990">
    <property type="entry name" value="TPR-like_helical_dom_sf"/>
</dbReference>
<protein>
    <recommendedName>
        <fullName evidence="3">DUF3868 domain-containing protein</fullName>
    </recommendedName>
</protein>
<comment type="caution">
    <text evidence="1">The sequence shown here is derived from an EMBL/GenBank/DDBJ whole genome shotgun (WGS) entry which is preliminary data.</text>
</comment>
<proteinExistence type="predicted"/>
<name>A0ABT0C144_9BACT</name>
<accession>A0ABT0C144</accession>
<evidence type="ECO:0008006" key="3">
    <source>
        <dbReference type="Google" id="ProtNLM"/>
    </source>
</evidence>
<evidence type="ECO:0000313" key="2">
    <source>
        <dbReference type="Proteomes" id="UP001165444"/>
    </source>
</evidence>
<dbReference type="Gene3D" id="3.30.1330.60">
    <property type="entry name" value="OmpA-like domain"/>
    <property type="match status" value="1"/>
</dbReference>
<dbReference type="SUPFAM" id="SSF103088">
    <property type="entry name" value="OmpA-like"/>
    <property type="match status" value="1"/>
</dbReference>
<dbReference type="EMBL" id="JAKZMM010000013">
    <property type="protein sequence ID" value="MCJ2380341.1"/>
    <property type="molecule type" value="Genomic_DNA"/>
</dbReference>
<reference evidence="1 2" key="1">
    <citation type="submission" date="2022-03" db="EMBL/GenBank/DDBJ databases">
        <title>Parabacteroides sp. nov. isolated from swine feces.</title>
        <authorList>
            <person name="Bak J.E."/>
        </authorList>
    </citation>
    <scope>NUCLEOTIDE SEQUENCE [LARGE SCALE GENOMIC DNA]</scope>
    <source>
        <strain evidence="1 2">AGMB00274</strain>
    </source>
</reference>